<dbReference type="EMBL" id="JBHILM010000037">
    <property type="protein sequence ID" value="MFB5684185.1"/>
    <property type="molecule type" value="Genomic_DNA"/>
</dbReference>
<proteinExistence type="predicted"/>
<name>A0ABV5BEP2_9BACL</name>
<organism evidence="2 3">
    <name type="scientific">Paenibacillus terreus</name>
    <dbReference type="NCBI Taxonomy" id="1387834"/>
    <lineage>
        <taxon>Bacteria</taxon>
        <taxon>Bacillati</taxon>
        <taxon>Bacillota</taxon>
        <taxon>Bacilli</taxon>
        <taxon>Bacillales</taxon>
        <taxon>Paenibacillaceae</taxon>
        <taxon>Paenibacillus</taxon>
    </lineage>
</organism>
<dbReference type="PANTHER" id="PTHR30231">
    <property type="entry name" value="DNA POLYMERASE III SUBUNIT EPSILON"/>
    <property type="match status" value="1"/>
</dbReference>
<dbReference type="SUPFAM" id="SSF53098">
    <property type="entry name" value="Ribonuclease H-like"/>
    <property type="match status" value="1"/>
</dbReference>
<dbReference type="GO" id="GO:0004527">
    <property type="term" value="F:exonuclease activity"/>
    <property type="evidence" value="ECO:0007669"/>
    <property type="project" value="UniProtKB-KW"/>
</dbReference>
<dbReference type="SMART" id="SM00479">
    <property type="entry name" value="EXOIII"/>
    <property type="match status" value="1"/>
</dbReference>
<dbReference type="EC" id="3.1.-.-" evidence="2"/>
<keyword evidence="3" id="KW-1185">Reference proteome</keyword>
<sequence>MNFTAIDFETANLNRSSACSLGLVQVRDGIVTGEYEWLIDPQQPFNRMNIAIHGITPFMVDEQPIFGELWTTIEPLVSGEIIIAHNAVFDISVLRCCLDAAEKSYPEIQYLCTYRIGKKLLQELSSHKLNIISNHFGIRLNHHNALDDARACAQIMLNLMEQQKECDPLLFAKSLGFQAGSLYSGGYTPFRKHKINQK</sequence>
<accession>A0ABV5BEP2</accession>
<comment type="caution">
    <text evidence="2">The sequence shown here is derived from an EMBL/GenBank/DDBJ whole genome shotgun (WGS) entry which is preliminary data.</text>
</comment>
<keyword evidence="2" id="KW-0269">Exonuclease</keyword>
<dbReference type="RefSeq" id="WP_375527902.1">
    <property type="nucleotide sequence ID" value="NZ_JBHILM010000037.1"/>
</dbReference>
<dbReference type="CDD" id="cd06130">
    <property type="entry name" value="DNA_pol_III_epsilon_like"/>
    <property type="match status" value="1"/>
</dbReference>
<evidence type="ECO:0000313" key="2">
    <source>
        <dbReference type="EMBL" id="MFB5684185.1"/>
    </source>
</evidence>
<evidence type="ECO:0000259" key="1">
    <source>
        <dbReference type="SMART" id="SM00479"/>
    </source>
</evidence>
<keyword evidence="2" id="KW-0540">Nuclease</keyword>
<evidence type="ECO:0000313" key="3">
    <source>
        <dbReference type="Proteomes" id="UP001580407"/>
    </source>
</evidence>
<feature type="domain" description="Exonuclease" evidence="1">
    <location>
        <begin position="2"/>
        <end position="165"/>
    </location>
</feature>
<keyword evidence="2" id="KW-0378">Hydrolase</keyword>
<gene>
    <name evidence="2" type="ORF">ACE3NQ_25120</name>
</gene>
<dbReference type="Gene3D" id="3.30.420.10">
    <property type="entry name" value="Ribonuclease H-like superfamily/Ribonuclease H"/>
    <property type="match status" value="1"/>
</dbReference>
<dbReference type="InterPro" id="IPR036397">
    <property type="entry name" value="RNaseH_sf"/>
</dbReference>
<dbReference type="InterPro" id="IPR013520">
    <property type="entry name" value="Ribonucl_H"/>
</dbReference>
<reference evidence="2 3" key="1">
    <citation type="submission" date="2024-09" db="EMBL/GenBank/DDBJ databases">
        <authorList>
            <person name="Ruan L."/>
        </authorList>
    </citation>
    <scope>NUCLEOTIDE SEQUENCE [LARGE SCALE GENOMIC DNA]</scope>
    <source>
        <strain evidence="2 3">D33</strain>
    </source>
</reference>
<dbReference type="InterPro" id="IPR012337">
    <property type="entry name" value="RNaseH-like_sf"/>
</dbReference>
<dbReference type="Proteomes" id="UP001580407">
    <property type="component" value="Unassembled WGS sequence"/>
</dbReference>
<dbReference type="Pfam" id="PF00929">
    <property type="entry name" value="RNase_T"/>
    <property type="match status" value="1"/>
</dbReference>
<dbReference type="PANTHER" id="PTHR30231:SF42">
    <property type="entry name" value="EXONUCLEASE"/>
    <property type="match status" value="1"/>
</dbReference>
<protein>
    <submittedName>
        <fullName evidence="2">3'-5' exonuclease</fullName>
        <ecNumber evidence="2">3.1.-.-</ecNumber>
    </submittedName>
</protein>